<comment type="caution">
    <text evidence="1">The sequence shown here is derived from an EMBL/GenBank/DDBJ whole genome shotgun (WGS) entry which is preliminary data.</text>
</comment>
<dbReference type="SUPFAM" id="SSF143100">
    <property type="entry name" value="TTHA1013/TTHA0281-like"/>
    <property type="match status" value="1"/>
</dbReference>
<protein>
    <submittedName>
        <fullName evidence="1">Uncharacterized protein</fullName>
    </submittedName>
</protein>
<evidence type="ECO:0000313" key="2">
    <source>
        <dbReference type="Proteomes" id="UP000289821"/>
    </source>
</evidence>
<gene>
    <name evidence="1" type="ORF">DSM04_102131</name>
</gene>
<accession>A0A4Q0NXC2</accession>
<proteinExistence type="predicted"/>
<name>A0A4Q0NXC2_9FLAO</name>
<reference evidence="1 2" key="1">
    <citation type="submission" date="2018-07" db="EMBL/GenBank/DDBJ databases">
        <title>Leeuwenhoekiella genomics.</title>
        <authorList>
            <person name="Tahon G."/>
            <person name="Willems A."/>
        </authorList>
    </citation>
    <scope>NUCLEOTIDE SEQUENCE [LARGE SCALE GENOMIC DNA]</scope>
    <source>
        <strain evidence="1 2">R-50232</strain>
    </source>
</reference>
<dbReference type="RefSeq" id="WP_128760236.1">
    <property type="nucleotide sequence ID" value="NZ_QOVI01000002.1"/>
</dbReference>
<dbReference type="Proteomes" id="UP000289821">
    <property type="component" value="Unassembled WGS sequence"/>
</dbReference>
<evidence type="ECO:0000313" key="1">
    <source>
        <dbReference type="EMBL" id="RXG16558.1"/>
    </source>
</evidence>
<keyword evidence="2" id="KW-1185">Reference proteome</keyword>
<organism evidence="1 2">
    <name type="scientific">Leeuwenhoekiella aestuarii</name>
    <dbReference type="NCBI Taxonomy" id="2249426"/>
    <lineage>
        <taxon>Bacteria</taxon>
        <taxon>Pseudomonadati</taxon>
        <taxon>Bacteroidota</taxon>
        <taxon>Flavobacteriia</taxon>
        <taxon>Flavobacteriales</taxon>
        <taxon>Flavobacteriaceae</taxon>
        <taxon>Leeuwenhoekiella</taxon>
    </lineage>
</organism>
<dbReference type="AlphaFoldDB" id="A0A4Q0NXC2"/>
<dbReference type="InterPro" id="IPR035069">
    <property type="entry name" value="TTHA1013/TTHA0281-like"/>
</dbReference>
<dbReference type="EMBL" id="QOVI01000002">
    <property type="protein sequence ID" value="RXG16558.1"/>
    <property type="molecule type" value="Genomic_DNA"/>
</dbReference>
<sequence length="62" mass="7158">MESKLKYKNYIGSIEYSSADGVWYGEILDINDLVSYEAEFKDKLILAFITALKDYDNHMGNN</sequence>